<reference evidence="3" key="1">
    <citation type="submission" date="2016-11" db="UniProtKB">
        <authorList>
            <consortium name="WormBaseParasite"/>
        </authorList>
    </citation>
    <scope>IDENTIFICATION</scope>
</reference>
<proteinExistence type="predicted"/>
<evidence type="ECO:0000313" key="2">
    <source>
        <dbReference type="Proteomes" id="UP000095287"/>
    </source>
</evidence>
<organism evidence="2 3">
    <name type="scientific">Steinernema glaseri</name>
    <dbReference type="NCBI Taxonomy" id="37863"/>
    <lineage>
        <taxon>Eukaryota</taxon>
        <taxon>Metazoa</taxon>
        <taxon>Ecdysozoa</taxon>
        <taxon>Nematoda</taxon>
        <taxon>Chromadorea</taxon>
        <taxon>Rhabditida</taxon>
        <taxon>Tylenchina</taxon>
        <taxon>Panagrolaimomorpha</taxon>
        <taxon>Strongyloidoidea</taxon>
        <taxon>Steinernematidae</taxon>
        <taxon>Steinernema</taxon>
    </lineage>
</organism>
<feature type="transmembrane region" description="Helical" evidence="1">
    <location>
        <begin position="181"/>
        <end position="202"/>
    </location>
</feature>
<feature type="transmembrane region" description="Helical" evidence="1">
    <location>
        <begin position="102"/>
        <end position="125"/>
    </location>
</feature>
<sequence length="230" mass="26584">MASHMKIMLIVIYANLGAGLLLLKEKNTFLVMDLYLFNHDKFEYFYNCSMYSTEQWNSFGVRRTGLGLFSIVAGVITIIFYVPCAKTMLLPELWKLPCYRLMFLNSIIDIWGIINSCFLSGYLSITGAVFCSHRDFLYVYGSIVMGLWAAQCMTAFILALNRCIEFWQNPVLTGLFEGYKIAFWWLVVIAYFFTFFMFTAACPYTSVVNMWMIDPYVGIPGVNVDRSWVF</sequence>
<dbReference type="Pfam" id="PF10321">
    <property type="entry name" value="7TM_GPCR_Srt"/>
    <property type="match status" value="1"/>
</dbReference>
<dbReference type="Proteomes" id="UP000095287">
    <property type="component" value="Unplaced"/>
</dbReference>
<feature type="transmembrane region" description="Helical" evidence="1">
    <location>
        <begin position="137"/>
        <end position="161"/>
    </location>
</feature>
<evidence type="ECO:0000256" key="1">
    <source>
        <dbReference type="SAM" id="Phobius"/>
    </source>
</evidence>
<keyword evidence="2" id="KW-1185">Reference proteome</keyword>
<feature type="transmembrane region" description="Helical" evidence="1">
    <location>
        <begin position="65"/>
        <end position="82"/>
    </location>
</feature>
<accession>A0A1I7ZR29</accession>
<keyword evidence="1" id="KW-0472">Membrane</keyword>
<dbReference type="AlphaFoldDB" id="A0A1I7ZR29"/>
<dbReference type="InterPro" id="IPR019425">
    <property type="entry name" value="7TM_GPCR_serpentine_rcpt_Srt"/>
</dbReference>
<evidence type="ECO:0000313" key="3">
    <source>
        <dbReference type="WBParaSite" id="L893_g2908.t1"/>
    </source>
</evidence>
<dbReference type="PANTHER" id="PTHR23021">
    <property type="entry name" value="SERPENTINE RECEPTOR, CLASS T"/>
    <property type="match status" value="1"/>
</dbReference>
<keyword evidence="1" id="KW-0812">Transmembrane</keyword>
<dbReference type="WBParaSite" id="L893_g2908.t1">
    <property type="protein sequence ID" value="L893_g2908.t1"/>
    <property type="gene ID" value="L893_g2908"/>
</dbReference>
<name>A0A1I7ZR29_9BILA</name>
<feature type="transmembrane region" description="Helical" evidence="1">
    <location>
        <begin position="6"/>
        <end position="23"/>
    </location>
</feature>
<keyword evidence="1" id="KW-1133">Transmembrane helix</keyword>
<protein>
    <submittedName>
        <fullName evidence="3">7TM_GPCR_Srx domain-containing protein</fullName>
    </submittedName>
</protein>
<dbReference type="PANTHER" id="PTHR23021:SF11">
    <property type="entry name" value="SERPENTINE RECEPTOR, CLASS T"/>
    <property type="match status" value="1"/>
</dbReference>